<dbReference type="GO" id="GO:0019303">
    <property type="term" value="P:D-ribose catabolic process"/>
    <property type="evidence" value="ECO:0007669"/>
    <property type="project" value="UniProtKB-UniRule"/>
</dbReference>
<accession>A0A4R2ME48</accession>
<feature type="binding site" evidence="12">
    <location>
        <begin position="265"/>
        <end position="266"/>
    </location>
    <ligand>
        <name>ATP</name>
        <dbReference type="ChEBI" id="CHEBI:30616"/>
    </ligand>
</feature>
<keyword evidence="6 12" id="KW-0547">Nucleotide-binding</keyword>
<keyword evidence="7 12" id="KW-0418">Kinase</keyword>
<evidence type="ECO:0000256" key="5">
    <source>
        <dbReference type="ARBA" id="ARBA00022723"/>
    </source>
</evidence>
<dbReference type="InterPro" id="IPR029056">
    <property type="entry name" value="Ribokinase-like"/>
</dbReference>
<feature type="binding site" evidence="12">
    <location>
        <position position="305"/>
    </location>
    <ligand>
        <name>K(+)</name>
        <dbReference type="ChEBI" id="CHEBI:29103"/>
    </ligand>
</feature>
<gene>
    <name evidence="12" type="primary">rbsK</name>
    <name evidence="14" type="ORF">EV684_104186</name>
</gene>
<reference evidence="14 15" key="1">
    <citation type="submission" date="2019-03" db="EMBL/GenBank/DDBJ databases">
        <title>Genomic Encyclopedia of Type Strains, Phase IV (KMG-IV): sequencing the most valuable type-strain genomes for metagenomic binning, comparative biology and taxonomic classification.</title>
        <authorList>
            <person name="Goeker M."/>
        </authorList>
    </citation>
    <scope>NUCLEOTIDE SEQUENCE [LARGE SCALE GENOMIC DNA]</scope>
    <source>
        <strain evidence="14 15">DSM 1709</strain>
    </source>
</reference>
<dbReference type="GeneID" id="99685665"/>
<dbReference type="GO" id="GO:0005829">
    <property type="term" value="C:cytosol"/>
    <property type="evidence" value="ECO:0007669"/>
    <property type="project" value="TreeGrafter"/>
</dbReference>
<feature type="domain" description="Carbohydrate kinase PfkB" evidence="13">
    <location>
        <begin position="16"/>
        <end position="307"/>
    </location>
</feature>
<evidence type="ECO:0000256" key="7">
    <source>
        <dbReference type="ARBA" id="ARBA00022777"/>
    </source>
</evidence>
<dbReference type="CDD" id="cd01174">
    <property type="entry name" value="ribokinase"/>
    <property type="match status" value="1"/>
</dbReference>
<evidence type="ECO:0000313" key="15">
    <source>
        <dbReference type="Proteomes" id="UP000295106"/>
    </source>
</evidence>
<dbReference type="AlphaFoldDB" id="A0A4R2ME48"/>
<evidence type="ECO:0000256" key="3">
    <source>
        <dbReference type="ARBA" id="ARBA00016943"/>
    </source>
</evidence>
<dbReference type="InterPro" id="IPR011877">
    <property type="entry name" value="Ribokinase"/>
</dbReference>
<feature type="binding site" evidence="12">
    <location>
        <position position="299"/>
    </location>
    <ligand>
        <name>K(+)</name>
        <dbReference type="ChEBI" id="CHEBI:29103"/>
    </ligand>
</feature>
<comment type="similarity">
    <text evidence="12">Belongs to the carbohydrate kinase PfkB family. Ribokinase subfamily.</text>
</comment>
<feature type="binding site" evidence="12">
    <location>
        <position position="262"/>
    </location>
    <ligand>
        <name>K(+)</name>
        <dbReference type="ChEBI" id="CHEBI:29103"/>
    </ligand>
</feature>
<evidence type="ECO:0000256" key="8">
    <source>
        <dbReference type="ARBA" id="ARBA00022840"/>
    </source>
</evidence>
<dbReference type="PROSITE" id="PS00584">
    <property type="entry name" value="PFKB_KINASES_2"/>
    <property type="match status" value="1"/>
</dbReference>
<dbReference type="RefSeq" id="WP_132646052.1">
    <property type="nucleotide sequence ID" value="NZ_CP181386.1"/>
</dbReference>
<keyword evidence="5 12" id="KW-0479">Metal-binding</keyword>
<dbReference type="Gene3D" id="3.40.1190.20">
    <property type="match status" value="1"/>
</dbReference>
<keyword evidence="8 12" id="KW-0067">ATP-binding</keyword>
<sequence length="336" mass="34180">MPASTPPPSPSAGSPTVAVVGSLNLDLVLRVQHAPEAGQTVQADGLQQVNGGKGANQAVACARMGAPVRMIGCVGADAPGERLADGLRAEGIDVRWLRRDAQASTGTAVVVVEASGQNRIVVHAGANATLAFENDSACEQALDGCAAVVMQLETPLTTARQVAETAQRRGLRVVLNPSPSLPLDESWWPLVSLLIVNESEAEAYTGMPVADTAAAAQAARTLRERGCAEVLVTLGEHGVVVSDARGERLHPAVPVAQVVDTTGAGDTFLGAVVAELMAGRDLDTAARTGSRAASLCVQTAGAQPSIPRRDSALACAEPPPAVPLPGGAAPATWSQA</sequence>
<dbReference type="EC" id="2.7.1.15" evidence="2 12"/>
<dbReference type="GO" id="GO:0005524">
    <property type="term" value="F:ATP binding"/>
    <property type="evidence" value="ECO:0007669"/>
    <property type="project" value="UniProtKB-UniRule"/>
</dbReference>
<dbReference type="PROSITE" id="PS00583">
    <property type="entry name" value="PFKB_KINASES_1"/>
    <property type="match status" value="1"/>
</dbReference>
<feature type="binding site" evidence="12">
    <location>
        <position position="266"/>
    </location>
    <ligand>
        <name>substrate</name>
    </ligand>
</feature>
<evidence type="ECO:0000256" key="2">
    <source>
        <dbReference type="ARBA" id="ARBA00012035"/>
    </source>
</evidence>
<comment type="cofactor">
    <cofactor evidence="12">
        <name>Mg(2+)</name>
        <dbReference type="ChEBI" id="CHEBI:18420"/>
    </cofactor>
    <text evidence="12">Requires a divalent cation, most likely magnesium in vivo, as an electrophilic catalyst to aid phosphoryl group transfer. It is the chelate of the metal and the nucleotide that is the actual substrate.</text>
</comment>
<comment type="subcellular location">
    <subcellularLocation>
        <location evidence="12">Cytoplasm</location>
    </subcellularLocation>
</comment>
<keyword evidence="4 12" id="KW-0808">Transferase</keyword>
<keyword evidence="9 12" id="KW-0460">Magnesium</keyword>
<comment type="pathway">
    <text evidence="12">Carbohydrate metabolism; D-ribose degradation; D-ribose 5-phosphate from beta-D-ribopyranose: step 2/2.</text>
</comment>
<feature type="binding site" evidence="12">
    <location>
        <begin position="24"/>
        <end position="26"/>
    </location>
    <ligand>
        <name>substrate</name>
    </ligand>
</feature>
<organism evidence="14 15">
    <name type="scientific">Rubrivivax gelatinosus</name>
    <name type="common">Rhodocyclus gelatinosus</name>
    <name type="synonym">Rhodopseudomonas gelatinosa</name>
    <dbReference type="NCBI Taxonomy" id="28068"/>
    <lineage>
        <taxon>Bacteria</taxon>
        <taxon>Pseudomonadati</taxon>
        <taxon>Pseudomonadota</taxon>
        <taxon>Betaproteobacteria</taxon>
        <taxon>Burkholderiales</taxon>
        <taxon>Sphaerotilaceae</taxon>
        <taxon>Rubrivivax</taxon>
    </lineage>
</organism>
<feature type="binding site" evidence="12">
    <location>
        <position position="197"/>
    </location>
    <ligand>
        <name>ATP</name>
        <dbReference type="ChEBI" id="CHEBI:30616"/>
    </ligand>
</feature>
<feature type="binding site" evidence="12">
    <location>
        <position position="296"/>
    </location>
    <ligand>
        <name>K(+)</name>
        <dbReference type="ChEBI" id="CHEBI:29103"/>
    </ligand>
</feature>
<proteinExistence type="inferred from homology"/>
<name>A0A4R2ME48_RUBGE</name>
<dbReference type="PANTHER" id="PTHR10584:SF166">
    <property type="entry name" value="RIBOKINASE"/>
    <property type="match status" value="1"/>
</dbReference>
<feature type="active site" description="Proton acceptor" evidence="12">
    <location>
        <position position="266"/>
    </location>
</feature>
<dbReference type="PRINTS" id="PR00990">
    <property type="entry name" value="RIBOKINASE"/>
</dbReference>
<dbReference type="GO" id="GO:0046872">
    <property type="term" value="F:metal ion binding"/>
    <property type="evidence" value="ECO:0007669"/>
    <property type="project" value="UniProtKB-KW"/>
</dbReference>
<dbReference type="Pfam" id="PF00294">
    <property type="entry name" value="PfkB"/>
    <property type="match status" value="1"/>
</dbReference>
<comment type="activity regulation">
    <text evidence="12">Activated by a monovalent cation that binds near, but not in, the active site. The most likely occupant of the site in vivo is potassium. Ion binding induces a conformational change that may alter substrate affinity.</text>
</comment>
<comment type="function">
    <text evidence="12">Catalyzes the phosphorylation of ribose at O-5 in a reaction requiring ATP and magnesium. The resulting D-ribose-5-phosphate can then be used either for sythesis of nucleotides, histidine, and tryptophan, or as a component of the pentose phosphate pathway.</text>
</comment>
<comment type="caution">
    <text evidence="14">The sequence shown here is derived from an EMBL/GenBank/DDBJ whole genome shotgun (WGS) entry which is preliminary data.</text>
</comment>
<evidence type="ECO:0000256" key="6">
    <source>
        <dbReference type="ARBA" id="ARBA00022741"/>
    </source>
</evidence>
<feature type="binding site" evidence="12">
    <location>
        <position position="153"/>
    </location>
    <ligand>
        <name>substrate</name>
    </ligand>
</feature>
<dbReference type="NCBIfam" id="TIGR02152">
    <property type="entry name" value="D_ribokin_bact"/>
    <property type="match status" value="1"/>
</dbReference>
<evidence type="ECO:0000313" key="14">
    <source>
        <dbReference type="EMBL" id="TCP03465.1"/>
    </source>
</evidence>
<feature type="binding site" evidence="12">
    <location>
        <position position="301"/>
    </location>
    <ligand>
        <name>K(+)</name>
        <dbReference type="ChEBI" id="CHEBI:29103"/>
    </ligand>
</feature>
<keyword evidence="11 12" id="KW-0119">Carbohydrate metabolism</keyword>
<dbReference type="InterPro" id="IPR011611">
    <property type="entry name" value="PfkB_dom"/>
</dbReference>
<comment type="catalytic activity">
    <reaction evidence="12">
        <text>D-ribose + ATP = D-ribose 5-phosphate + ADP + H(+)</text>
        <dbReference type="Rhea" id="RHEA:13697"/>
        <dbReference type="ChEBI" id="CHEBI:15378"/>
        <dbReference type="ChEBI" id="CHEBI:30616"/>
        <dbReference type="ChEBI" id="CHEBI:47013"/>
        <dbReference type="ChEBI" id="CHEBI:78346"/>
        <dbReference type="ChEBI" id="CHEBI:456216"/>
        <dbReference type="EC" id="2.7.1.15"/>
    </reaction>
</comment>
<feature type="binding site" evidence="12">
    <location>
        <position position="260"/>
    </location>
    <ligand>
        <name>K(+)</name>
        <dbReference type="ChEBI" id="CHEBI:29103"/>
    </ligand>
</feature>
<evidence type="ECO:0000256" key="11">
    <source>
        <dbReference type="ARBA" id="ARBA00023277"/>
    </source>
</evidence>
<dbReference type="UniPathway" id="UPA00916">
    <property type="reaction ID" value="UER00889"/>
</dbReference>
<dbReference type="Proteomes" id="UP000295106">
    <property type="component" value="Unassembled WGS sequence"/>
</dbReference>
<protein>
    <recommendedName>
        <fullName evidence="3 12">Ribokinase</fullName>
        <shortName evidence="12">RK</shortName>
        <ecNumber evidence="2 12">2.7.1.15</ecNumber>
    </recommendedName>
</protein>
<dbReference type="InterPro" id="IPR002139">
    <property type="entry name" value="Ribo/fructo_kinase"/>
</dbReference>
<dbReference type="PANTHER" id="PTHR10584">
    <property type="entry name" value="SUGAR KINASE"/>
    <property type="match status" value="1"/>
</dbReference>
<feature type="binding site" evidence="12">
    <location>
        <begin position="52"/>
        <end position="56"/>
    </location>
    <ligand>
        <name>substrate</name>
    </ligand>
</feature>
<evidence type="ECO:0000256" key="12">
    <source>
        <dbReference type="HAMAP-Rule" id="MF_01987"/>
    </source>
</evidence>
<keyword evidence="10 12" id="KW-0630">Potassium</keyword>
<evidence type="ECO:0000256" key="4">
    <source>
        <dbReference type="ARBA" id="ARBA00022679"/>
    </source>
</evidence>
<dbReference type="SUPFAM" id="SSF53613">
    <property type="entry name" value="Ribokinase-like"/>
    <property type="match status" value="1"/>
</dbReference>
<comment type="caution">
    <text evidence="12">Lacks conserved residue(s) required for the propagation of feature annotation.</text>
</comment>
<dbReference type="HAMAP" id="MF_01987">
    <property type="entry name" value="Ribokinase"/>
    <property type="match status" value="1"/>
</dbReference>
<evidence type="ECO:0000256" key="1">
    <source>
        <dbReference type="ARBA" id="ARBA00005380"/>
    </source>
</evidence>
<comment type="similarity">
    <text evidence="1">Belongs to the carbohydrate kinase pfkB family.</text>
</comment>
<comment type="subunit">
    <text evidence="12">Homodimer.</text>
</comment>
<evidence type="ECO:0000256" key="10">
    <source>
        <dbReference type="ARBA" id="ARBA00022958"/>
    </source>
</evidence>
<evidence type="ECO:0000259" key="13">
    <source>
        <dbReference type="Pfam" id="PF00294"/>
    </source>
</evidence>
<dbReference type="InterPro" id="IPR002173">
    <property type="entry name" value="Carboh/pur_kinase_PfkB_CS"/>
</dbReference>
<feature type="binding site" evidence="12">
    <location>
        <begin position="233"/>
        <end position="238"/>
    </location>
    <ligand>
        <name>ATP</name>
        <dbReference type="ChEBI" id="CHEBI:30616"/>
    </ligand>
</feature>
<dbReference type="EMBL" id="SLXD01000004">
    <property type="protein sequence ID" value="TCP03465.1"/>
    <property type="molecule type" value="Genomic_DNA"/>
</dbReference>
<keyword evidence="12" id="KW-0963">Cytoplasm</keyword>
<evidence type="ECO:0000256" key="9">
    <source>
        <dbReference type="ARBA" id="ARBA00022842"/>
    </source>
</evidence>
<dbReference type="OrthoDB" id="9795789at2"/>
<dbReference type="GO" id="GO:0004747">
    <property type="term" value="F:ribokinase activity"/>
    <property type="evidence" value="ECO:0007669"/>
    <property type="project" value="UniProtKB-UniRule"/>
</dbReference>